<dbReference type="Pfam" id="PF13023">
    <property type="entry name" value="HD_3"/>
    <property type="match status" value="1"/>
</dbReference>
<comment type="cofactor">
    <cofactor evidence="3">
        <name>Co(2+)</name>
        <dbReference type="ChEBI" id="CHEBI:48828"/>
    </cofactor>
</comment>
<evidence type="ECO:0000256" key="6">
    <source>
        <dbReference type="ARBA" id="ARBA00022723"/>
    </source>
</evidence>
<dbReference type="OrthoDB" id="9786155at2"/>
<keyword evidence="9" id="KW-0238">DNA-binding</keyword>
<gene>
    <name evidence="11" type="primary">yfbR</name>
    <name evidence="11" type="ORF">AHOG_05455</name>
</gene>
<evidence type="ECO:0000256" key="8">
    <source>
        <dbReference type="ARBA" id="ARBA00023015"/>
    </source>
</evidence>
<evidence type="ECO:0000256" key="4">
    <source>
        <dbReference type="ARBA" id="ARBA00011738"/>
    </source>
</evidence>
<dbReference type="SMART" id="SM00345">
    <property type="entry name" value="HTH_GNTR"/>
    <property type="match status" value="1"/>
</dbReference>
<dbReference type="PROSITE" id="PS50949">
    <property type="entry name" value="HTH_GNTR"/>
    <property type="match status" value="1"/>
</dbReference>
<dbReference type="InterPro" id="IPR003607">
    <property type="entry name" value="HD/PDEase_dom"/>
</dbReference>
<evidence type="ECO:0000256" key="2">
    <source>
        <dbReference type="ARBA" id="ARBA00001936"/>
    </source>
</evidence>
<evidence type="ECO:0000256" key="10">
    <source>
        <dbReference type="ARBA" id="ARBA00023163"/>
    </source>
</evidence>
<dbReference type="Proteomes" id="UP000204221">
    <property type="component" value="Chromosome"/>
</dbReference>
<dbReference type="PANTHER" id="PTHR11845">
    <property type="entry name" value="5'-DEOXYNUCLEOTIDASE HDDC2"/>
    <property type="match status" value="1"/>
</dbReference>
<dbReference type="Pfam" id="PF00392">
    <property type="entry name" value="GntR"/>
    <property type="match status" value="1"/>
</dbReference>
<dbReference type="InterPro" id="IPR000524">
    <property type="entry name" value="Tscrpt_reg_HTH_GntR"/>
</dbReference>
<dbReference type="RefSeq" id="WP_093940379.1">
    <property type="nucleotide sequence ID" value="NZ_CP022521.1"/>
</dbReference>
<name>A0A221VZ28_9PSEU</name>
<dbReference type="SUPFAM" id="SSF46785">
    <property type="entry name" value="Winged helix' DNA-binding domain"/>
    <property type="match status" value="1"/>
</dbReference>
<evidence type="ECO:0000256" key="9">
    <source>
        <dbReference type="ARBA" id="ARBA00023125"/>
    </source>
</evidence>
<dbReference type="InterPro" id="IPR039356">
    <property type="entry name" value="YfbR/HDDC2"/>
</dbReference>
<dbReference type="CDD" id="cd07377">
    <property type="entry name" value="WHTH_GntR"/>
    <property type="match status" value="1"/>
</dbReference>
<organism evidence="11 12">
    <name type="scientific">Actinoalloteichus hoggarensis</name>
    <dbReference type="NCBI Taxonomy" id="1470176"/>
    <lineage>
        <taxon>Bacteria</taxon>
        <taxon>Bacillati</taxon>
        <taxon>Actinomycetota</taxon>
        <taxon>Actinomycetes</taxon>
        <taxon>Pseudonocardiales</taxon>
        <taxon>Pseudonocardiaceae</taxon>
        <taxon>Actinoalloteichus</taxon>
    </lineage>
</organism>
<accession>A0A221VZ28</accession>
<sequence>MRPLDPEDPRSPYLKIAASIRAAILAGELEPQARLPTGDELAKLFGVTRATVSSAIRTLRDEGFVQGRPGGGVYVTGQASLPVPADRTHPLTGLAAFLHEAGHLKNLPRAGWQLLGVRQPESVAEHSFRVGVIGMALAAMEGADPGRTAALSLLHDVPETRIGDVPSVGRAYVTTAVPQAVTAHQTAALPDELAALFQGLTAEYEDTKSLESKVAHDADKIETLLQAREYATQGYATEPWQESSIQALRTESAKRLAQAIVASDARGWWMNFASSYQELRATTRARQGLKP</sequence>
<dbReference type="GO" id="GO:0046872">
    <property type="term" value="F:metal ion binding"/>
    <property type="evidence" value="ECO:0007669"/>
    <property type="project" value="UniProtKB-KW"/>
</dbReference>
<keyword evidence="8" id="KW-0805">Transcription regulation</keyword>
<evidence type="ECO:0000256" key="7">
    <source>
        <dbReference type="ARBA" id="ARBA00022801"/>
    </source>
</evidence>
<keyword evidence="12" id="KW-1185">Reference proteome</keyword>
<dbReference type="AlphaFoldDB" id="A0A221VZ28"/>
<protein>
    <recommendedName>
        <fullName evidence="5">5'-deoxynucleotidase</fullName>
        <ecNumber evidence="5">3.1.3.89</ecNumber>
    </recommendedName>
</protein>
<comment type="subunit">
    <text evidence="4">Homodimer.</text>
</comment>
<dbReference type="PANTHER" id="PTHR11845:SF13">
    <property type="entry name" value="5'-DEOXYNUCLEOTIDASE HDDC2"/>
    <property type="match status" value="1"/>
</dbReference>
<dbReference type="Gene3D" id="1.10.3210.10">
    <property type="entry name" value="Hypothetical protein af1432"/>
    <property type="match status" value="1"/>
</dbReference>
<evidence type="ECO:0000256" key="5">
    <source>
        <dbReference type="ARBA" id="ARBA00012964"/>
    </source>
</evidence>
<evidence type="ECO:0000256" key="3">
    <source>
        <dbReference type="ARBA" id="ARBA00001941"/>
    </source>
</evidence>
<proteinExistence type="predicted"/>
<keyword evidence="10" id="KW-0804">Transcription</keyword>
<keyword evidence="6" id="KW-0479">Metal-binding</keyword>
<comment type="cofactor">
    <cofactor evidence="2">
        <name>Mn(2+)</name>
        <dbReference type="ChEBI" id="CHEBI:29035"/>
    </cofactor>
</comment>
<dbReference type="SMART" id="SM00471">
    <property type="entry name" value="HDc"/>
    <property type="match status" value="1"/>
</dbReference>
<comment type="catalytic activity">
    <reaction evidence="1">
        <text>a 2'-deoxyribonucleoside 5'-phosphate + H2O = a 2'-deoxyribonucleoside + phosphate</text>
        <dbReference type="Rhea" id="RHEA:36167"/>
        <dbReference type="ChEBI" id="CHEBI:15377"/>
        <dbReference type="ChEBI" id="CHEBI:18274"/>
        <dbReference type="ChEBI" id="CHEBI:43474"/>
        <dbReference type="ChEBI" id="CHEBI:65317"/>
        <dbReference type="EC" id="3.1.3.89"/>
    </reaction>
</comment>
<dbReference type="InterPro" id="IPR006674">
    <property type="entry name" value="HD_domain"/>
</dbReference>
<dbReference type="KEGG" id="ahg:AHOG_05455"/>
<evidence type="ECO:0000256" key="1">
    <source>
        <dbReference type="ARBA" id="ARBA00001638"/>
    </source>
</evidence>
<dbReference type="GO" id="GO:0003700">
    <property type="term" value="F:DNA-binding transcription factor activity"/>
    <property type="evidence" value="ECO:0007669"/>
    <property type="project" value="InterPro"/>
</dbReference>
<dbReference type="GO" id="GO:0002953">
    <property type="term" value="F:5'-deoxynucleotidase activity"/>
    <property type="evidence" value="ECO:0007669"/>
    <property type="project" value="UniProtKB-EC"/>
</dbReference>
<dbReference type="GO" id="GO:0003677">
    <property type="term" value="F:DNA binding"/>
    <property type="evidence" value="ECO:0007669"/>
    <property type="project" value="UniProtKB-KW"/>
</dbReference>
<dbReference type="GO" id="GO:0005737">
    <property type="term" value="C:cytoplasm"/>
    <property type="evidence" value="ECO:0007669"/>
    <property type="project" value="TreeGrafter"/>
</dbReference>
<dbReference type="SUPFAM" id="SSF109604">
    <property type="entry name" value="HD-domain/PDEase-like"/>
    <property type="match status" value="1"/>
</dbReference>
<dbReference type="EC" id="3.1.3.89" evidence="5"/>
<dbReference type="InterPro" id="IPR036390">
    <property type="entry name" value="WH_DNA-bd_sf"/>
</dbReference>
<keyword evidence="7 11" id="KW-0378">Hydrolase</keyword>
<reference evidence="11 12" key="1">
    <citation type="submission" date="2017-07" db="EMBL/GenBank/DDBJ databases">
        <title>Complete genome sequence of Actinoalloteichus hoggarensis DSM 45943, type strain of Actinoalloteichus hoggarensis.</title>
        <authorList>
            <person name="Ruckert C."/>
            <person name="Nouioui I."/>
            <person name="Willmese J."/>
            <person name="van Wezel G."/>
            <person name="Klenk H.-P."/>
            <person name="Kalinowski J."/>
            <person name="Zotchev S.B."/>
        </authorList>
    </citation>
    <scope>NUCLEOTIDE SEQUENCE [LARGE SCALE GENOMIC DNA]</scope>
    <source>
        <strain evidence="11 12">DSM 45943</strain>
    </source>
</reference>
<evidence type="ECO:0000313" key="12">
    <source>
        <dbReference type="Proteomes" id="UP000204221"/>
    </source>
</evidence>
<dbReference type="InterPro" id="IPR036388">
    <property type="entry name" value="WH-like_DNA-bd_sf"/>
</dbReference>
<evidence type="ECO:0000313" key="11">
    <source>
        <dbReference type="EMBL" id="ASO18744.1"/>
    </source>
</evidence>
<dbReference type="EMBL" id="CP022521">
    <property type="protein sequence ID" value="ASO18744.1"/>
    <property type="molecule type" value="Genomic_DNA"/>
</dbReference>
<dbReference type="Gene3D" id="1.10.10.10">
    <property type="entry name" value="Winged helix-like DNA-binding domain superfamily/Winged helix DNA-binding domain"/>
    <property type="match status" value="1"/>
</dbReference>
<dbReference type="PRINTS" id="PR00035">
    <property type="entry name" value="HTHGNTR"/>
</dbReference>